<name>A0A167K2I7_CALVF</name>
<reference evidence="2 3" key="1">
    <citation type="journal article" date="2016" name="Mol. Biol. Evol.">
        <title>Comparative Genomics of Early-Diverging Mushroom-Forming Fungi Provides Insights into the Origins of Lignocellulose Decay Capabilities.</title>
        <authorList>
            <person name="Nagy L.G."/>
            <person name="Riley R."/>
            <person name="Tritt A."/>
            <person name="Adam C."/>
            <person name="Daum C."/>
            <person name="Floudas D."/>
            <person name="Sun H."/>
            <person name="Yadav J.S."/>
            <person name="Pangilinan J."/>
            <person name="Larsson K.H."/>
            <person name="Matsuura K."/>
            <person name="Barry K."/>
            <person name="Labutti K."/>
            <person name="Kuo R."/>
            <person name="Ohm R.A."/>
            <person name="Bhattacharya S.S."/>
            <person name="Shirouzu T."/>
            <person name="Yoshinaga Y."/>
            <person name="Martin F.M."/>
            <person name="Grigoriev I.V."/>
            <person name="Hibbett D.S."/>
        </authorList>
    </citation>
    <scope>NUCLEOTIDE SEQUENCE [LARGE SCALE GENOMIC DNA]</scope>
    <source>
        <strain evidence="2 3">TUFC12733</strain>
    </source>
</reference>
<dbReference type="STRING" id="1330018.A0A167K2I7"/>
<gene>
    <name evidence="2" type="ORF">CALVIDRAFT_227291</name>
</gene>
<dbReference type="InterPro" id="IPR011990">
    <property type="entry name" value="TPR-like_helical_dom_sf"/>
</dbReference>
<dbReference type="EMBL" id="KV417296">
    <property type="protein sequence ID" value="KZO94192.1"/>
    <property type="molecule type" value="Genomic_DNA"/>
</dbReference>
<sequence>MSAALHAAHLSTVFRARTVLPNALSAAQYVVRSISNSIVQRSDYEHVNKVLTGEAHEPYPRAKPNSSLFEDDTDEYAAFVPISSPSTDDNATALNTVLHMHLRDKKMDRALSLLDEFDTAGVPVHEDAEFKLIEEDDFRPEDARAFIKLWSHVPHYKQDTHDRDYQADRFLRVLRPFFMRGTDLVPMVNFALLAATKGYAHVVGEPVVSHLVRYATPEYAEVFVEQLLETARNHQNNNHEYERMRRWWYNLLIRGQTINLRIDYVVQLLLRARNQLGIRIVDTSYELLLRELYRFEREDLLHEIKALANEDYPLHSWNYGEHTDLDPLERDPDDRLHNKILDLSDEDAAVAVRDILDTPPNISPHYIANFIEDCMERERQPVIDLIDSWANQSHETAMHRRPRYWSGRWSAAVMLYFFRRAEYNMVLNNFVHRFQVYGLPIDELFVNRLLVQQQGPLKLWPSAFAQAIAVQAMIYSTPAHASGALRVHTELYEKWLMLCKQSVPTNVTPSDQLEHVTRLETGGDVEGAADQPLDLMDATFTPAPPFGLPPHRVWQAFISWALRNDLQHGRQFMVRVLHDMHDMGVVPGVIIWTRILIELVQQRYYRLALYFMDRMEERQASISDFDWPGKYSILHHFEHNLPRPTVIMYGALLHVCMKTAVNHRSVANENLEVAHNIRRRMMWLGWGNSDSGGMQRTLAMFRDLDDITNWNGRRELFGQQRLRILNNLQRYQYLKKDEVEYDFNPNFPPRSGKLNSKEPYLKRLWKPKSQPPMDNEVLGTPASSQPNLT</sequence>
<organism evidence="2 3">
    <name type="scientific">Calocera viscosa (strain TUFC12733)</name>
    <dbReference type="NCBI Taxonomy" id="1330018"/>
    <lineage>
        <taxon>Eukaryota</taxon>
        <taxon>Fungi</taxon>
        <taxon>Dikarya</taxon>
        <taxon>Basidiomycota</taxon>
        <taxon>Agaricomycotina</taxon>
        <taxon>Dacrymycetes</taxon>
        <taxon>Dacrymycetales</taxon>
        <taxon>Dacrymycetaceae</taxon>
        <taxon>Calocera</taxon>
    </lineage>
</organism>
<protein>
    <submittedName>
        <fullName evidence="2">Uncharacterized protein</fullName>
    </submittedName>
</protein>
<dbReference type="AlphaFoldDB" id="A0A167K2I7"/>
<proteinExistence type="predicted"/>
<accession>A0A167K2I7</accession>
<dbReference type="Gene3D" id="1.25.40.10">
    <property type="entry name" value="Tetratricopeptide repeat domain"/>
    <property type="match status" value="1"/>
</dbReference>
<dbReference type="Proteomes" id="UP000076738">
    <property type="component" value="Unassembled WGS sequence"/>
</dbReference>
<dbReference type="OrthoDB" id="185373at2759"/>
<feature type="region of interest" description="Disordered" evidence="1">
    <location>
        <begin position="747"/>
        <end position="789"/>
    </location>
</feature>
<evidence type="ECO:0000256" key="1">
    <source>
        <dbReference type="SAM" id="MobiDB-lite"/>
    </source>
</evidence>
<evidence type="ECO:0000313" key="3">
    <source>
        <dbReference type="Proteomes" id="UP000076738"/>
    </source>
</evidence>
<keyword evidence="3" id="KW-1185">Reference proteome</keyword>
<evidence type="ECO:0000313" key="2">
    <source>
        <dbReference type="EMBL" id="KZO94192.1"/>
    </source>
</evidence>